<evidence type="ECO:0000313" key="3">
    <source>
        <dbReference type="Proteomes" id="UP000799428"/>
    </source>
</evidence>
<evidence type="ECO:0000256" key="1">
    <source>
        <dbReference type="SAM" id="MobiDB-lite"/>
    </source>
</evidence>
<evidence type="ECO:0000313" key="2">
    <source>
        <dbReference type="EMBL" id="KAF2702686.1"/>
    </source>
</evidence>
<dbReference type="Proteomes" id="UP000799428">
    <property type="component" value="Unassembled WGS sequence"/>
</dbReference>
<reference evidence="2" key="1">
    <citation type="journal article" date="2020" name="Stud. Mycol.">
        <title>101 Dothideomycetes genomes: a test case for predicting lifestyles and emergence of pathogens.</title>
        <authorList>
            <person name="Haridas S."/>
            <person name="Albert R."/>
            <person name="Binder M."/>
            <person name="Bloem J."/>
            <person name="Labutti K."/>
            <person name="Salamov A."/>
            <person name="Andreopoulos B."/>
            <person name="Baker S."/>
            <person name="Barry K."/>
            <person name="Bills G."/>
            <person name="Bluhm B."/>
            <person name="Cannon C."/>
            <person name="Castanera R."/>
            <person name="Culley D."/>
            <person name="Daum C."/>
            <person name="Ezra D."/>
            <person name="Gonzalez J."/>
            <person name="Henrissat B."/>
            <person name="Kuo A."/>
            <person name="Liang C."/>
            <person name="Lipzen A."/>
            <person name="Lutzoni F."/>
            <person name="Magnuson J."/>
            <person name="Mondo S."/>
            <person name="Nolan M."/>
            <person name="Ohm R."/>
            <person name="Pangilinan J."/>
            <person name="Park H.-J."/>
            <person name="Ramirez L."/>
            <person name="Alfaro M."/>
            <person name="Sun H."/>
            <person name="Tritt A."/>
            <person name="Yoshinaga Y."/>
            <person name="Zwiers L.-H."/>
            <person name="Turgeon B."/>
            <person name="Goodwin S."/>
            <person name="Spatafora J."/>
            <person name="Crous P."/>
            <person name="Grigoriev I."/>
        </authorList>
    </citation>
    <scope>NUCLEOTIDE SEQUENCE</scope>
    <source>
        <strain evidence="2">CBS 279.74</strain>
    </source>
</reference>
<name>A0A6G1JQ08_9PLEO</name>
<keyword evidence="3" id="KW-1185">Reference proteome</keyword>
<dbReference type="EMBL" id="MU005794">
    <property type="protein sequence ID" value="KAF2702686.1"/>
    <property type="molecule type" value="Genomic_DNA"/>
</dbReference>
<dbReference type="AlphaFoldDB" id="A0A6G1JQ08"/>
<feature type="region of interest" description="Disordered" evidence="1">
    <location>
        <begin position="25"/>
        <end position="79"/>
    </location>
</feature>
<accession>A0A6G1JQ08</accession>
<protein>
    <submittedName>
        <fullName evidence="2">Uncharacterized protein</fullName>
    </submittedName>
</protein>
<organism evidence="2 3">
    <name type="scientific">Pleomassaria siparia CBS 279.74</name>
    <dbReference type="NCBI Taxonomy" id="1314801"/>
    <lineage>
        <taxon>Eukaryota</taxon>
        <taxon>Fungi</taxon>
        <taxon>Dikarya</taxon>
        <taxon>Ascomycota</taxon>
        <taxon>Pezizomycotina</taxon>
        <taxon>Dothideomycetes</taxon>
        <taxon>Pleosporomycetidae</taxon>
        <taxon>Pleosporales</taxon>
        <taxon>Pleomassariaceae</taxon>
        <taxon>Pleomassaria</taxon>
    </lineage>
</organism>
<feature type="region of interest" description="Disordered" evidence="1">
    <location>
        <begin position="249"/>
        <end position="308"/>
    </location>
</feature>
<feature type="compositionally biased region" description="Basic and acidic residues" evidence="1">
    <location>
        <begin position="249"/>
        <end position="273"/>
    </location>
</feature>
<sequence>MPVFVSSFHDIIVSTQLSFVTKTNPTKTWGMMTPKKRGETPAPRSRTPSTSGHSLRSDTRRQSELLAGASGHSLRSDTRRQSELLAATLIEEEKVHGKGEKLTTTTTTRARKRKQSLTPVPEKEKETGKGNLKNGMVKHVKREPSVSGVDDYEEAKDHEANVHVPPPKKAKTMTTTPIITPSSSPYAAFLPLLDFIDPFMDFQIALARVPEKHRENTQAMKDIAVEKMMEIKEKISTQVYLQDNYEEAEVGKNTKGPEQEREISEELPVKQEGELDIGDDSNEGVVEFKGNVSGHKSYAGDESEDEDA</sequence>
<proteinExistence type="predicted"/>
<gene>
    <name evidence="2" type="ORF">K504DRAFT_539513</name>
</gene>
<feature type="region of interest" description="Disordered" evidence="1">
    <location>
        <begin position="96"/>
        <end position="131"/>
    </location>
</feature>